<keyword evidence="1" id="KW-0560">Oxidoreductase</keyword>
<protein>
    <submittedName>
        <fullName evidence="2">NAD(P)-binding protein</fullName>
    </submittedName>
</protein>
<dbReference type="Proteomes" id="UP000297245">
    <property type="component" value="Unassembled WGS sequence"/>
</dbReference>
<proteinExistence type="predicted"/>
<dbReference type="PANTHER" id="PTHR43157:SF31">
    <property type="entry name" value="PHOSPHATIDYLINOSITOL-GLYCAN BIOSYNTHESIS CLASS F PROTEIN"/>
    <property type="match status" value="1"/>
</dbReference>
<dbReference type="GO" id="GO:0016491">
    <property type="term" value="F:oxidoreductase activity"/>
    <property type="evidence" value="ECO:0007669"/>
    <property type="project" value="UniProtKB-KW"/>
</dbReference>
<dbReference type="PANTHER" id="PTHR43157">
    <property type="entry name" value="PHOSPHATIDYLINOSITOL-GLYCAN BIOSYNTHESIS CLASS F PROTEIN-RELATED"/>
    <property type="match status" value="1"/>
</dbReference>
<dbReference type="Pfam" id="PF00106">
    <property type="entry name" value="adh_short"/>
    <property type="match status" value="1"/>
</dbReference>
<dbReference type="SUPFAM" id="SSF51735">
    <property type="entry name" value="NAD(P)-binding Rossmann-fold domains"/>
    <property type="match status" value="1"/>
</dbReference>
<gene>
    <name evidence="2" type="ORF">K435DRAFT_763684</name>
</gene>
<evidence type="ECO:0000313" key="3">
    <source>
        <dbReference type="Proteomes" id="UP000297245"/>
    </source>
</evidence>
<dbReference type="OrthoDB" id="542013at2759"/>
<dbReference type="Gene3D" id="3.40.50.720">
    <property type="entry name" value="NAD(P)-binding Rossmann-like Domain"/>
    <property type="match status" value="1"/>
</dbReference>
<dbReference type="InterPro" id="IPR002347">
    <property type="entry name" value="SDR_fam"/>
</dbReference>
<evidence type="ECO:0000256" key="1">
    <source>
        <dbReference type="ARBA" id="ARBA00023002"/>
    </source>
</evidence>
<keyword evidence="3" id="KW-1185">Reference proteome</keyword>
<accession>A0A4S8LBD4</accession>
<dbReference type="InterPro" id="IPR036291">
    <property type="entry name" value="NAD(P)-bd_dom_sf"/>
</dbReference>
<dbReference type="PRINTS" id="PR00081">
    <property type="entry name" value="GDHRDH"/>
</dbReference>
<name>A0A4S8LBD4_DENBC</name>
<organism evidence="2 3">
    <name type="scientific">Dendrothele bispora (strain CBS 962.96)</name>
    <dbReference type="NCBI Taxonomy" id="1314807"/>
    <lineage>
        <taxon>Eukaryota</taxon>
        <taxon>Fungi</taxon>
        <taxon>Dikarya</taxon>
        <taxon>Basidiomycota</taxon>
        <taxon>Agaricomycotina</taxon>
        <taxon>Agaricomycetes</taxon>
        <taxon>Agaricomycetidae</taxon>
        <taxon>Agaricales</taxon>
        <taxon>Agaricales incertae sedis</taxon>
        <taxon>Dendrothele</taxon>
    </lineage>
</organism>
<sequence length="358" mass="39588">MSSPNATSSPAVAQNESVGLKFNPNFVLETPEPVVGADLSGRVVVVLGANVGLGFEASKHFARMGPEKLIMVCRNETKGNEAVEDLKQATGFDAVELRIIDLSNFASVCDFATKYTKEVGKLDVLVANAAMLPASYESTVDGWEMSLQVNYLSIALSTLLLLPVMIETAKEAKYKPRVVVVSSSMHEQTTLDEKVIDATSILQQMNDGEYCKNFDIMKRRYSDTKLFGVFFVRELSERLTRSGSPLIVNVVDPGRCESQLSRNLPLQVKQQIMAMNLQRYTTEEGSRALVYGAVGEIGSDNEDDLKGAHIRRTRRIKYGEFVTGEIGKQLQKRIWDEMSAILYKVEPRVTDVVTNSLG</sequence>
<dbReference type="EMBL" id="ML179510">
    <property type="protein sequence ID" value="THU86152.1"/>
    <property type="molecule type" value="Genomic_DNA"/>
</dbReference>
<reference evidence="2 3" key="1">
    <citation type="journal article" date="2019" name="Nat. Ecol. Evol.">
        <title>Megaphylogeny resolves global patterns of mushroom evolution.</title>
        <authorList>
            <person name="Varga T."/>
            <person name="Krizsan K."/>
            <person name="Foldi C."/>
            <person name="Dima B."/>
            <person name="Sanchez-Garcia M."/>
            <person name="Sanchez-Ramirez S."/>
            <person name="Szollosi G.J."/>
            <person name="Szarkandi J.G."/>
            <person name="Papp V."/>
            <person name="Albert L."/>
            <person name="Andreopoulos W."/>
            <person name="Angelini C."/>
            <person name="Antonin V."/>
            <person name="Barry K.W."/>
            <person name="Bougher N.L."/>
            <person name="Buchanan P."/>
            <person name="Buyck B."/>
            <person name="Bense V."/>
            <person name="Catcheside P."/>
            <person name="Chovatia M."/>
            <person name="Cooper J."/>
            <person name="Damon W."/>
            <person name="Desjardin D."/>
            <person name="Finy P."/>
            <person name="Geml J."/>
            <person name="Haridas S."/>
            <person name="Hughes K."/>
            <person name="Justo A."/>
            <person name="Karasinski D."/>
            <person name="Kautmanova I."/>
            <person name="Kiss B."/>
            <person name="Kocsube S."/>
            <person name="Kotiranta H."/>
            <person name="LaButti K.M."/>
            <person name="Lechner B.E."/>
            <person name="Liimatainen K."/>
            <person name="Lipzen A."/>
            <person name="Lukacs Z."/>
            <person name="Mihaltcheva S."/>
            <person name="Morgado L.N."/>
            <person name="Niskanen T."/>
            <person name="Noordeloos M.E."/>
            <person name="Ohm R.A."/>
            <person name="Ortiz-Santana B."/>
            <person name="Ovrebo C."/>
            <person name="Racz N."/>
            <person name="Riley R."/>
            <person name="Savchenko A."/>
            <person name="Shiryaev A."/>
            <person name="Soop K."/>
            <person name="Spirin V."/>
            <person name="Szebenyi C."/>
            <person name="Tomsovsky M."/>
            <person name="Tulloss R.E."/>
            <person name="Uehling J."/>
            <person name="Grigoriev I.V."/>
            <person name="Vagvolgyi C."/>
            <person name="Papp T."/>
            <person name="Martin F.M."/>
            <person name="Miettinen O."/>
            <person name="Hibbett D.S."/>
            <person name="Nagy L.G."/>
        </authorList>
    </citation>
    <scope>NUCLEOTIDE SEQUENCE [LARGE SCALE GENOMIC DNA]</scope>
    <source>
        <strain evidence="2 3">CBS 962.96</strain>
    </source>
</reference>
<dbReference type="AlphaFoldDB" id="A0A4S8LBD4"/>
<evidence type="ECO:0000313" key="2">
    <source>
        <dbReference type="EMBL" id="THU86152.1"/>
    </source>
</evidence>